<protein>
    <submittedName>
        <fullName evidence="1">Uncharacterized protein</fullName>
    </submittedName>
</protein>
<dbReference type="EMBL" id="CDOG01000078">
    <property type="protein sequence ID" value="CEN41888.1"/>
    <property type="molecule type" value="Genomic_DNA"/>
</dbReference>
<gene>
    <name evidence="1" type="ORF">CCYN74_80076</name>
</gene>
<dbReference type="Proteomes" id="UP000038083">
    <property type="component" value="Unassembled WGS sequence"/>
</dbReference>
<organism evidence="1 2">
    <name type="scientific">Capnocytophaga cynodegmi</name>
    <dbReference type="NCBI Taxonomy" id="28189"/>
    <lineage>
        <taxon>Bacteria</taxon>
        <taxon>Pseudomonadati</taxon>
        <taxon>Bacteroidota</taxon>
        <taxon>Flavobacteriia</taxon>
        <taxon>Flavobacteriales</taxon>
        <taxon>Flavobacteriaceae</taxon>
        <taxon>Capnocytophaga</taxon>
    </lineage>
</organism>
<evidence type="ECO:0000313" key="1">
    <source>
        <dbReference type="EMBL" id="CEN41888.1"/>
    </source>
</evidence>
<reference evidence="1 2" key="1">
    <citation type="submission" date="2015-01" db="EMBL/GenBank/DDBJ databases">
        <authorList>
            <person name="MANFREDI Pablo"/>
        </authorList>
    </citation>
    <scope>NUCLEOTIDE SEQUENCE [LARGE SCALE GENOMIC DNA]</scope>
    <source>
        <strain evidence="1 2">Ccy74</strain>
    </source>
</reference>
<dbReference type="AlphaFoldDB" id="A0A0B7HWG6"/>
<sequence length="69" mass="7570">MLSTLFVDMKAETTVHKVTPNLYGILSFDIFSKIEPVADVKAMAVVKQAKAMAIAITNVPTFPNMEVEI</sequence>
<accession>A0A0B7HWG6</accession>
<evidence type="ECO:0000313" key="2">
    <source>
        <dbReference type="Proteomes" id="UP000038083"/>
    </source>
</evidence>
<proteinExistence type="predicted"/>
<name>A0A0B7HWG6_9FLAO</name>